<gene>
    <name evidence="2" type="ORF">ACFQH1_04115</name>
</gene>
<dbReference type="Proteomes" id="UP001596227">
    <property type="component" value="Unassembled WGS sequence"/>
</dbReference>
<reference evidence="3" key="1">
    <citation type="journal article" date="2019" name="Int. J. Syst. Evol. Microbiol.">
        <title>The Global Catalogue of Microorganisms (GCM) 10K type strain sequencing project: providing services to taxonomists for standard genome sequencing and annotation.</title>
        <authorList>
            <consortium name="The Broad Institute Genomics Platform"/>
            <consortium name="The Broad Institute Genome Sequencing Center for Infectious Disease"/>
            <person name="Wu L."/>
            <person name="Ma J."/>
        </authorList>
    </citation>
    <scope>NUCLEOTIDE SEQUENCE [LARGE SCALE GENOMIC DNA]</scope>
    <source>
        <strain evidence="3">CCM 8934</strain>
    </source>
</reference>
<accession>A0ABW1UE37</accession>
<protein>
    <submittedName>
        <fullName evidence="2">Uncharacterized protein</fullName>
    </submittedName>
</protein>
<evidence type="ECO:0000313" key="3">
    <source>
        <dbReference type="Proteomes" id="UP001596227"/>
    </source>
</evidence>
<dbReference type="EMBL" id="JBHSSB010000014">
    <property type="protein sequence ID" value="MFC6294381.1"/>
    <property type="molecule type" value="Genomic_DNA"/>
</dbReference>
<keyword evidence="1" id="KW-1133">Transmembrane helix</keyword>
<name>A0ABW1UE37_9LACO</name>
<keyword evidence="1" id="KW-0472">Membrane</keyword>
<evidence type="ECO:0000256" key="1">
    <source>
        <dbReference type="SAM" id="Phobius"/>
    </source>
</evidence>
<sequence length="253" mass="28247">MELPKSGTQIKTDRILVKENIIRFENVTLNLNNVAQVNTGKVKIQIPIIPLIITAVIGLILLKFTAMFGIIVLLAIAGYSYYLYNASQNSDHYLTFILNSGTIYRISVKDVDFLNTIQDYIEKSFNHDVNGSYTINIDKKVINGTNIDNGNGAIIGQQNVADHQSTVNASAVNNTTINWSKVSNEIQQNLKSFPENSDEHQALENLLSASQLSDETKVQQVLHRFKNIFTSDFCKDIFSNTVAGWILHLLNIG</sequence>
<proteinExistence type="predicted"/>
<feature type="transmembrane region" description="Helical" evidence="1">
    <location>
        <begin position="51"/>
        <end position="84"/>
    </location>
</feature>
<dbReference type="RefSeq" id="WP_137606125.1">
    <property type="nucleotide sequence ID" value="NZ_BJDH01000001.1"/>
</dbReference>
<keyword evidence="1" id="KW-0812">Transmembrane</keyword>
<keyword evidence="3" id="KW-1185">Reference proteome</keyword>
<comment type="caution">
    <text evidence="2">The sequence shown here is derived from an EMBL/GenBank/DDBJ whole genome shotgun (WGS) entry which is preliminary data.</text>
</comment>
<organism evidence="2 3">
    <name type="scientific">Lactiplantibacillus daoliensis</name>
    <dbReference type="NCBI Taxonomy" id="2559916"/>
    <lineage>
        <taxon>Bacteria</taxon>
        <taxon>Bacillati</taxon>
        <taxon>Bacillota</taxon>
        <taxon>Bacilli</taxon>
        <taxon>Lactobacillales</taxon>
        <taxon>Lactobacillaceae</taxon>
        <taxon>Lactiplantibacillus</taxon>
    </lineage>
</organism>
<evidence type="ECO:0000313" key="2">
    <source>
        <dbReference type="EMBL" id="MFC6294381.1"/>
    </source>
</evidence>